<evidence type="ECO:0000313" key="2">
    <source>
        <dbReference type="EMBL" id="MBB3064938.1"/>
    </source>
</evidence>
<gene>
    <name evidence="2" type="ORF">FHR98_001217</name>
</gene>
<organism evidence="2 3">
    <name type="scientific">Limibacillus halophilus</name>
    <dbReference type="NCBI Taxonomy" id="1579333"/>
    <lineage>
        <taxon>Bacteria</taxon>
        <taxon>Pseudomonadati</taxon>
        <taxon>Pseudomonadota</taxon>
        <taxon>Alphaproteobacteria</taxon>
        <taxon>Rhodospirillales</taxon>
        <taxon>Rhodovibrionaceae</taxon>
        <taxon>Limibacillus</taxon>
    </lineage>
</organism>
<accession>A0A839SRK9</accession>
<evidence type="ECO:0000256" key="1">
    <source>
        <dbReference type="SAM" id="SignalP"/>
    </source>
</evidence>
<feature type="signal peptide" evidence="1">
    <location>
        <begin position="1"/>
        <end position="23"/>
    </location>
</feature>
<sequence length="140" mass="15441">MSGRSALYRLAVAFAFTFVVAMAAQPSSAKAERYLLELSGGTLANFSMTCFAENAGRQTRIRRRGYLPQSYIIHAQSLHCTIALLESHDRLRVRLLDEKERVIAEMEQHAIFPRITIRSAGSWGPSGASRGAAPFGQNDP</sequence>
<keyword evidence="3" id="KW-1185">Reference proteome</keyword>
<dbReference type="Proteomes" id="UP000581135">
    <property type="component" value="Unassembled WGS sequence"/>
</dbReference>
<dbReference type="RefSeq" id="WP_183415760.1">
    <property type="nucleotide sequence ID" value="NZ_JACHXA010000003.1"/>
</dbReference>
<name>A0A839SRK9_9PROT</name>
<protein>
    <submittedName>
        <fullName evidence="2">Uncharacterized protein</fullName>
    </submittedName>
</protein>
<keyword evidence="1" id="KW-0732">Signal</keyword>
<reference evidence="2 3" key="1">
    <citation type="submission" date="2020-08" db="EMBL/GenBank/DDBJ databases">
        <title>Genomic Encyclopedia of Type Strains, Phase III (KMG-III): the genomes of soil and plant-associated and newly described type strains.</title>
        <authorList>
            <person name="Whitman W."/>
        </authorList>
    </citation>
    <scope>NUCLEOTIDE SEQUENCE [LARGE SCALE GENOMIC DNA]</scope>
    <source>
        <strain evidence="2 3">CECT 8803</strain>
    </source>
</reference>
<comment type="caution">
    <text evidence="2">The sequence shown here is derived from an EMBL/GenBank/DDBJ whole genome shotgun (WGS) entry which is preliminary data.</text>
</comment>
<evidence type="ECO:0000313" key="3">
    <source>
        <dbReference type="Proteomes" id="UP000581135"/>
    </source>
</evidence>
<dbReference type="AlphaFoldDB" id="A0A839SRK9"/>
<feature type="chain" id="PRO_5032920827" evidence="1">
    <location>
        <begin position="24"/>
        <end position="140"/>
    </location>
</feature>
<proteinExistence type="predicted"/>
<dbReference type="EMBL" id="JACHXA010000003">
    <property type="protein sequence ID" value="MBB3064938.1"/>
    <property type="molecule type" value="Genomic_DNA"/>
</dbReference>